<reference evidence="2" key="1">
    <citation type="submission" date="2022-09" db="EMBL/GenBank/DDBJ databases">
        <title>Haloadaptaus new haloarchaeum isolated from saline soil.</title>
        <authorList>
            <person name="Duran-Viseras A."/>
            <person name="Sanchez-Porro C."/>
            <person name="Ventosa A."/>
        </authorList>
    </citation>
    <scope>NUCLEOTIDE SEQUENCE</scope>
    <source>
        <strain evidence="2">F3-133</strain>
    </source>
</reference>
<dbReference type="Proteomes" id="UP001149411">
    <property type="component" value="Unassembled WGS sequence"/>
</dbReference>
<dbReference type="EMBL" id="RKLV01000004">
    <property type="protein sequence ID" value="MCX2818682.1"/>
    <property type="molecule type" value="Genomic_DNA"/>
</dbReference>
<sequence>MTELLTAYNGLVVRVALYVLVLGPPVGYYVYDDSKKRGLSRPRLRGFAYGVLGILGLFVYMARKARSGSTH</sequence>
<evidence type="ECO:0000313" key="2">
    <source>
        <dbReference type="EMBL" id="MCX2818682.1"/>
    </source>
</evidence>
<dbReference type="RefSeq" id="WP_266086524.1">
    <property type="nucleotide sequence ID" value="NZ_RKLV01000004.1"/>
</dbReference>
<name>A0A9Q4C2I6_9EURY</name>
<protein>
    <submittedName>
        <fullName evidence="2">Uncharacterized protein</fullName>
    </submittedName>
</protein>
<accession>A0A9Q4C2I6</accession>
<feature type="transmembrane region" description="Helical" evidence="1">
    <location>
        <begin position="12"/>
        <end position="31"/>
    </location>
</feature>
<evidence type="ECO:0000313" key="3">
    <source>
        <dbReference type="Proteomes" id="UP001149411"/>
    </source>
</evidence>
<keyword evidence="1" id="KW-0812">Transmembrane</keyword>
<gene>
    <name evidence="2" type="ORF">EGH25_04870</name>
</gene>
<proteinExistence type="predicted"/>
<keyword evidence="1" id="KW-0472">Membrane</keyword>
<dbReference type="AlphaFoldDB" id="A0A9Q4C2I6"/>
<keyword evidence="3" id="KW-1185">Reference proteome</keyword>
<keyword evidence="1" id="KW-1133">Transmembrane helix</keyword>
<feature type="transmembrane region" description="Helical" evidence="1">
    <location>
        <begin position="43"/>
        <end position="62"/>
    </location>
</feature>
<comment type="caution">
    <text evidence="2">The sequence shown here is derived from an EMBL/GenBank/DDBJ whole genome shotgun (WGS) entry which is preliminary data.</text>
</comment>
<evidence type="ECO:0000256" key="1">
    <source>
        <dbReference type="SAM" id="Phobius"/>
    </source>
</evidence>
<organism evidence="2 3">
    <name type="scientific">Halorutilus salinus</name>
    <dbReference type="NCBI Taxonomy" id="2487751"/>
    <lineage>
        <taxon>Archaea</taxon>
        <taxon>Methanobacteriati</taxon>
        <taxon>Methanobacteriota</taxon>
        <taxon>Stenosarchaea group</taxon>
        <taxon>Halobacteria</taxon>
        <taxon>Halorutilales</taxon>
        <taxon>Halorutilaceae</taxon>
        <taxon>Halorutilus</taxon>
    </lineage>
</organism>